<proteinExistence type="predicted"/>
<comment type="caution">
    <text evidence="2">The sequence shown here is derived from an EMBL/GenBank/DDBJ whole genome shotgun (WGS) entry which is preliminary data.</text>
</comment>
<sequence length="244" mass="25656">MAMQQRTGRLAGAVYLVVIATGIFSLAYVPSRISVGDDPAATLANVTAQAGLFRAGIAAFALEQIAFLLLPLLLYRVFAAAHRPAATLMVALAVTGVPIALAALAHRLDAVNLLTDPALARVLAAGQLQMLAMAALKSWSSHIFLASMFWGLWLLPFGWLVWRTRAIPRALGVLLMLGGVGYLLNVFGELLIPGYAATVLSDYATLPASLGEIGSGLWLALFGARASMAGPPPPASALSRRERP</sequence>
<reference evidence="2 3" key="1">
    <citation type="submission" date="2024-09" db="EMBL/GenBank/DDBJ databases">
        <authorList>
            <consortium name="All-Russian atlas of soil microorganisms"/>
            <consortium name="as a basis for the search for new antimicrobial producers and enzymes with unique properties"/>
            <person name="Sokolova E.A."/>
            <person name="Voronina E.N."/>
        </authorList>
    </citation>
    <scope>NUCLEOTIDE SEQUENCE [LARGE SCALE GENOMIC DNA]</scope>
    <source>
        <strain evidence="2 3">AF-22b-331.1</strain>
    </source>
</reference>
<keyword evidence="3" id="KW-1185">Reference proteome</keyword>
<keyword evidence="1" id="KW-1133">Transmembrane helix</keyword>
<name>A0ABW7CWW4_9GAMM</name>
<dbReference type="EMBL" id="JBHGCJ010000006">
    <property type="protein sequence ID" value="MFG6109457.1"/>
    <property type="molecule type" value="Genomic_DNA"/>
</dbReference>
<evidence type="ECO:0000313" key="3">
    <source>
        <dbReference type="Proteomes" id="UP001605261"/>
    </source>
</evidence>
<feature type="transmembrane region" description="Helical" evidence="1">
    <location>
        <begin position="167"/>
        <end position="187"/>
    </location>
</feature>
<organism evidence="2 3">
    <name type="scientific">Stenotrophomonas nematodicola</name>
    <dbReference type="NCBI Taxonomy" id="2656746"/>
    <lineage>
        <taxon>Bacteria</taxon>
        <taxon>Pseudomonadati</taxon>
        <taxon>Pseudomonadota</taxon>
        <taxon>Gammaproteobacteria</taxon>
        <taxon>Lysobacterales</taxon>
        <taxon>Lysobacteraceae</taxon>
        <taxon>Stenotrophomonas</taxon>
    </lineage>
</organism>
<feature type="transmembrane region" description="Helical" evidence="1">
    <location>
        <begin position="86"/>
        <end position="106"/>
    </location>
</feature>
<protein>
    <submittedName>
        <fullName evidence="2">DUF4386 domain-containing protein</fullName>
    </submittedName>
</protein>
<feature type="transmembrane region" description="Helical" evidence="1">
    <location>
        <begin position="12"/>
        <end position="31"/>
    </location>
</feature>
<dbReference type="Pfam" id="PF14329">
    <property type="entry name" value="DUF4386"/>
    <property type="match status" value="1"/>
</dbReference>
<feature type="transmembrane region" description="Helical" evidence="1">
    <location>
        <begin position="143"/>
        <end position="161"/>
    </location>
</feature>
<dbReference type="RefSeq" id="WP_394163121.1">
    <property type="nucleotide sequence ID" value="NZ_JBHGCJ010000006.1"/>
</dbReference>
<keyword evidence="1" id="KW-0812">Transmembrane</keyword>
<dbReference type="Proteomes" id="UP001605261">
    <property type="component" value="Unassembled WGS sequence"/>
</dbReference>
<accession>A0ABW7CWW4</accession>
<keyword evidence="1" id="KW-0472">Membrane</keyword>
<feature type="transmembrane region" description="Helical" evidence="1">
    <location>
        <begin position="51"/>
        <end position="74"/>
    </location>
</feature>
<dbReference type="InterPro" id="IPR025495">
    <property type="entry name" value="DUF4386"/>
</dbReference>
<evidence type="ECO:0000256" key="1">
    <source>
        <dbReference type="SAM" id="Phobius"/>
    </source>
</evidence>
<gene>
    <name evidence="2" type="ORF">ACEU0G_003469</name>
</gene>
<evidence type="ECO:0000313" key="2">
    <source>
        <dbReference type="EMBL" id="MFG6109457.1"/>
    </source>
</evidence>